<dbReference type="EMBL" id="CAJEWN010001251">
    <property type="protein sequence ID" value="CAD2195859.1"/>
    <property type="molecule type" value="Genomic_DNA"/>
</dbReference>
<evidence type="ECO:0000256" key="1">
    <source>
        <dbReference type="SAM" id="Phobius"/>
    </source>
</evidence>
<keyword evidence="1" id="KW-0472">Membrane</keyword>
<gene>
    <name evidence="2" type="ORF">MENT_LOCUS48975</name>
</gene>
<sequence length="224" mass="26221">MVDNFGKVRDFFYTSYGTCLILSFIKAINNVLKFNNRTATSKEKANLKAAKEALTNWDGKECKKETNIEKAFKQQRDILRVKHTEFIENNVEKFSSKIINNPGTLTKMLQFIQKDKLEFLQLEKLIFDNEFVKKYFINALKTEFGLKSVLANIIALKTILWARWMNKLLISEETSDSGLSRIILNEIWKKRQSFFIRKIDENFVLDYSSLAINEDEMTLIQATF</sequence>
<proteinExistence type="predicted"/>
<reference evidence="2 3" key="1">
    <citation type="submission" date="2020-08" db="EMBL/GenBank/DDBJ databases">
        <authorList>
            <person name="Koutsovoulos G."/>
            <person name="Danchin GJ E."/>
        </authorList>
    </citation>
    <scope>NUCLEOTIDE SEQUENCE [LARGE SCALE GENOMIC DNA]</scope>
</reference>
<keyword evidence="1" id="KW-0812">Transmembrane</keyword>
<keyword evidence="1" id="KW-1133">Transmembrane helix</keyword>
<evidence type="ECO:0000313" key="2">
    <source>
        <dbReference type="EMBL" id="CAD2195859.1"/>
    </source>
</evidence>
<accession>A0A6V7X970</accession>
<evidence type="ECO:0000313" key="3">
    <source>
        <dbReference type="Proteomes" id="UP000580250"/>
    </source>
</evidence>
<dbReference type="Proteomes" id="UP000580250">
    <property type="component" value="Unassembled WGS sequence"/>
</dbReference>
<organism evidence="2 3">
    <name type="scientific">Meloidogyne enterolobii</name>
    <name type="common">Root-knot nematode worm</name>
    <name type="synonym">Meloidogyne mayaguensis</name>
    <dbReference type="NCBI Taxonomy" id="390850"/>
    <lineage>
        <taxon>Eukaryota</taxon>
        <taxon>Metazoa</taxon>
        <taxon>Ecdysozoa</taxon>
        <taxon>Nematoda</taxon>
        <taxon>Chromadorea</taxon>
        <taxon>Rhabditida</taxon>
        <taxon>Tylenchina</taxon>
        <taxon>Tylenchomorpha</taxon>
        <taxon>Tylenchoidea</taxon>
        <taxon>Meloidogynidae</taxon>
        <taxon>Meloidogyninae</taxon>
        <taxon>Meloidogyne</taxon>
    </lineage>
</organism>
<dbReference type="AlphaFoldDB" id="A0A6V7X970"/>
<feature type="transmembrane region" description="Helical" evidence="1">
    <location>
        <begin position="12"/>
        <end position="32"/>
    </location>
</feature>
<name>A0A6V7X970_MELEN</name>
<comment type="caution">
    <text evidence="2">The sequence shown here is derived from an EMBL/GenBank/DDBJ whole genome shotgun (WGS) entry which is preliminary data.</text>
</comment>
<protein>
    <submittedName>
        <fullName evidence="2">Uncharacterized protein</fullName>
    </submittedName>
</protein>